<comment type="caution">
    <text evidence="1">The sequence shown here is derived from an EMBL/GenBank/DDBJ whole genome shotgun (WGS) entry which is preliminary data.</text>
</comment>
<dbReference type="EMBL" id="SNYF01000006">
    <property type="protein sequence ID" value="TDQ17311.1"/>
    <property type="molecule type" value="Genomic_DNA"/>
</dbReference>
<keyword evidence="2" id="KW-1185">Reference proteome</keyword>
<dbReference type="Proteomes" id="UP000294535">
    <property type="component" value="Unassembled WGS sequence"/>
</dbReference>
<protein>
    <submittedName>
        <fullName evidence="1">Uncharacterized protein</fullName>
    </submittedName>
</protein>
<gene>
    <name evidence="1" type="ORF">DFQ04_1963</name>
</gene>
<sequence>MSKNSGTLGKSIGLFGVCLIGMLFICFEASAQSENEKMEDVNPKPIDRPLTPIVDDHTSLQDNSNPLLSPALKFTPNKTATVKRDLPAGGIIQDKDPKKTDSPSTLSFNIFLYVVDKFKENNLRAD</sequence>
<evidence type="ECO:0000313" key="2">
    <source>
        <dbReference type="Proteomes" id="UP000294535"/>
    </source>
</evidence>
<accession>A0A4R6T4A7</accession>
<evidence type="ECO:0000313" key="1">
    <source>
        <dbReference type="EMBL" id="TDQ17311.1"/>
    </source>
</evidence>
<dbReference type="AlphaFoldDB" id="A0A4R6T4A7"/>
<dbReference type="OrthoDB" id="839483at2"/>
<dbReference type="RefSeq" id="WP_133555230.1">
    <property type="nucleotide sequence ID" value="NZ_SNYF01000006.1"/>
</dbReference>
<proteinExistence type="predicted"/>
<name>A0A4R6T4A7_9BACT</name>
<organism evidence="1 2">
    <name type="scientific">Algoriphagus boseongensis</name>
    <dbReference type="NCBI Taxonomy" id="1442587"/>
    <lineage>
        <taxon>Bacteria</taxon>
        <taxon>Pseudomonadati</taxon>
        <taxon>Bacteroidota</taxon>
        <taxon>Cytophagia</taxon>
        <taxon>Cytophagales</taxon>
        <taxon>Cyclobacteriaceae</taxon>
        <taxon>Algoriphagus</taxon>
    </lineage>
</organism>
<reference evidence="1 2" key="1">
    <citation type="submission" date="2019-03" db="EMBL/GenBank/DDBJ databases">
        <title>Genomic Encyclopedia of Type Strains, Phase III (KMG-III): the genomes of soil and plant-associated and newly described type strains.</title>
        <authorList>
            <person name="Whitman W."/>
        </authorList>
    </citation>
    <scope>NUCLEOTIDE SEQUENCE [LARGE SCALE GENOMIC DNA]</scope>
    <source>
        <strain evidence="1 2">CECT 8446</strain>
    </source>
</reference>